<dbReference type="CDD" id="cd02961">
    <property type="entry name" value="PDI_a_family"/>
    <property type="match status" value="1"/>
</dbReference>
<keyword evidence="1" id="KW-0812">Transmembrane</keyword>
<keyword evidence="1" id="KW-0472">Membrane</keyword>
<feature type="domain" description="Thioredoxin" evidence="2">
    <location>
        <begin position="106"/>
        <end position="194"/>
    </location>
</feature>
<name>A0A8J2LQX3_9HEXA</name>
<protein>
    <recommendedName>
        <fullName evidence="2">Thioredoxin domain-containing protein</fullName>
    </recommendedName>
</protein>
<feature type="transmembrane region" description="Helical" evidence="1">
    <location>
        <begin position="249"/>
        <end position="267"/>
    </location>
</feature>
<dbReference type="EMBL" id="CAJVCH010571287">
    <property type="protein sequence ID" value="CAG7837099.1"/>
    <property type="molecule type" value="Genomic_DNA"/>
</dbReference>
<dbReference type="Proteomes" id="UP000708208">
    <property type="component" value="Unassembled WGS sequence"/>
</dbReference>
<proteinExistence type="predicted"/>
<evidence type="ECO:0000259" key="2">
    <source>
        <dbReference type="Pfam" id="PF00085"/>
    </source>
</evidence>
<evidence type="ECO:0000256" key="1">
    <source>
        <dbReference type="SAM" id="Phobius"/>
    </source>
</evidence>
<organism evidence="3 4">
    <name type="scientific">Allacma fusca</name>
    <dbReference type="NCBI Taxonomy" id="39272"/>
    <lineage>
        <taxon>Eukaryota</taxon>
        <taxon>Metazoa</taxon>
        <taxon>Ecdysozoa</taxon>
        <taxon>Arthropoda</taxon>
        <taxon>Hexapoda</taxon>
        <taxon>Collembola</taxon>
        <taxon>Symphypleona</taxon>
        <taxon>Sminthuridae</taxon>
        <taxon>Allacma</taxon>
    </lineage>
</organism>
<keyword evidence="1" id="KW-1133">Transmembrane helix</keyword>
<sequence>METVTDTDFLKLVQTEKFVVVLFNKPNCKECEDAEHELAMARESLVDEFNAWVVKLVSSPLAKLYLAKTVEPAIVFFRHGVPLLYHGSINEDDLISKFRRFQDPVVKELNDETFEHLTQASTGATTGDWLVMFYKNTCITSQRLQALWEAVGAELKGRLNVARVDKSGAGAATGRRFEIKDTPSFVLFRHGKMFSYELDSVTVQNFVDFATDFFRNSKAQNIPAPKSPFDDFTEMIVDKMKDNPQVVKLGSIVFSVLVLLGILIKFSRKAQDKNEKKKT</sequence>
<dbReference type="PANTHER" id="PTHR19991">
    <property type="entry name" value="L 2 01289"/>
    <property type="match status" value="1"/>
</dbReference>
<dbReference type="PANTHER" id="PTHR19991:SF2">
    <property type="entry name" value="GH08893P"/>
    <property type="match status" value="1"/>
</dbReference>
<comment type="caution">
    <text evidence="3">The sequence shown here is derived from an EMBL/GenBank/DDBJ whole genome shotgun (WGS) entry which is preliminary data.</text>
</comment>
<reference evidence="3" key="1">
    <citation type="submission" date="2021-06" db="EMBL/GenBank/DDBJ databases">
        <authorList>
            <person name="Hodson N. C."/>
            <person name="Mongue J. A."/>
            <person name="Jaron S. K."/>
        </authorList>
    </citation>
    <scope>NUCLEOTIDE SEQUENCE</scope>
</reference>
<gene>
    <name evidence="3" type="ORF">AFUS01_LOCUS46261</name>
</gene>
<accession>A0A8J2LQX3</accession>
<dbReference type="AlphaFoldDB" id="A0A8J2LQX3"/>
<keyword evidence="4" id="KW-1185">Reference proteome</keyword>
<dbReference type="Pfam" id="PF00085">
    <property type="entry name" value="Thioredoxin"/>
    <property type="match status" value="1"/>
</dbReference>
<evidence type="ECO:0000313" key="3">
    <source>
        <dbReference type="EMBL" id="CAG7837099.1"/>
    </source>
</evidence>
<evidence type="ECO:0000313" key="4">
    <source>
        <dbReference type="Proteomes" id="UP000708208"/>
    </source>
</evidence>
<dbReference type="OrthoDB" id="72053at2759"/>
<dbReference type="InterPro" id="IPR013766">
    <property type="entry name" value="Thioredoxin_domain"/>
</dbReference>